<reference evidence="4" key="1">
    <citation type="journal article" date="2019" name="Int. J. Syst. Evol. Microbiol.">
        <title>The Global Catalogue of Microorganisms (GCM) 10K type strain sequencing project: providing services to taxonomists for standard genome sequencing and annotation.</title>
        <authorList>
            <consortium name="The Broad Institute Genomics Platform"/>
            <consortium name="The Broad Institute Genome Sequencing Center for Infectious Disease"/>
            <person name="Wu L."/>
            <person name="Ma J."/>
        </authorList>
    </citation>
    <scope>NUCLEOTIDE SEQUENCE [LARGE SCALE GENOMIC DNA]</scope>
    <source>
        <strain evidence="4">JCM 16953</strain>
    </source>
</reference>
<protein>
    <recommendedName>
        <fullName evidence="5">LapA family protein</fullName>
    </recommendedName>
</protein>
<organism evidence="3 4">
    <name type="scientific">Nocardioides panacisoli</name>
    <dbReference type="NCBI Taxonomy" id="627624"/>
    <lineage>
        <taxon>Bacteria</taxon>
        <taxon>Bacillati</taxon>
        <taxon>Actinomycetota</taxon>
        <taxon>Actinomycetes</taxon>
        <taxon>Propionibacteriales</taxon>
        <taxon>Nocardioidaceae</taxon>
        <taxon>Nocardioides</taxon>
    </lineage>
</organism>
<accession>A0ABP7IK19</accession>
<dbReference type="RefSeq" id="WP_344775452.1">
    <property type="nucleotide sequence ID" value="NZ_BAABAH010000007.1"/>
</dbReference>
<keyword evidence="4" id="KW-1185">Reference proteome</keyword>
<feature type="transmembrane region" description="Helical" evidence="2">
    <location>
        <begin position="46"/>
        <end position="66"/>
    </location>
</feature>
<name>A0ABP7IK19_9ACTN</name>
<proteinExistence type="predicted"/>
<evidence type="ECO:0000256" key="2">
    <source>
        <dbReference type="SAM" id="Phobius"/>
    </source>
</evidence>
<feature type="coiled-coil region" evidence="1">
    <location>
        <begin position="76"/>
        <end position="103"/>
    </location>
</feature>
<sequence>MVLFGLVLVILGVLLALAGLFGTGYDYDSHNNFQSSQFLGIDADPAVLIIIGIVAGALVVIGLWIMKIGAQLGWKHRKEQKRLNELSEKLDRAEAERRAKGDVEDEDASS</sequence>
<evidence type="ECO:0008006" key="5">
    <source>
        <dbReference type="Google" id="ProtNLM"/>
    </source>
</evidence>
<comment type="caution">
    <text evidence="3">The sequence shown here is derived from an EMBL/GenBank/DDBJ whole genome shotgun (WGS) entry which is preliminary data.</text>
</comment>
<evidence type="ECO:0000313" key="3">
    <source>
        <dbReference type="EMBL" id="GAA3820594.1"/>
    </source>
</evidence>
<keyword evidence="1" id="KW-0175">Coiled coil</keyword>
<gene>
    <name evidence="3" type="ORF">GCM10022242_22840</name>
</gene>
<keyword evidence="2" id="KW-0472">Membrane</keyword>
<evidence type="ECO:0000256" key="1">
    <source>
        <dbReference type="SAM" id="Coils"/>
    </source>
</evidence>
<evidence type="ECO:0000313" key="4">
    <source>
        <dbReference type="Proteomes" id="UP001501821"/>
    </source>
</evidence>
<dbReference type="EMBL" id="BAABAH010000007">
    <property type="protein sequence ID" value="GAA3820594.1"/>
    <property type="molecule type" value="Genomic_DNA"/>
</dbReference>
<keyword evidence="2" id="KW-1133">Transmembrane helix</keyword>
<dbReference type="Proteomes" id="UP001501821">
    <property type="component" value="Unassembled WGS sequence"/>
</dbReference>
<keyword evidence="2" id="KW-0812">Transmembrane</keyword>